<organism evidence="2 3">
    <name type="scientific">Phytophthora oleae</name>
    <dbReference type="NCBI Taxonomy" id="2107226"/>
    <lineage>
        <taxon>Eukaryota</taxon>
        <taxon>Sar</taxon>
        <taxon>Stramenopiles</taxon>
        <taxon>Oomycota</taxon>
        <taxon>Peronosporomycetes</taxon>
        <taxon>Peronosporales</taxon>
        <taxon>Peronosporaceae</taxon>
        <taxon>Phytophthora</taxon>
    </lineage>
</organism>
<feature type="region of interest" description="Disordered" evidence="1">
    <location>
        <begin position="49"/>
        <end position="92"/>
    </location>
</feature>
<dbReference type="Proteomes" id="UP001632037">
    <property type="component" value="Unassembled WGS sequence"/>
</dbReference>
<dbReference type="EMBL" id="JBIMZQ010000037">
    <property type="protein sequence ID" value="KAL3661122.1"/>
    <property type="molecule type" value="Genomic_DNA"/>
</dbReference>
<accession>A0ABD3F3R5</accession>
<feature type="compositionally biased region" description="Polar residues" evidence="1">
    <location>
        <begin position="79"/>
        <end position="92"/>
    </location>
</feature>
<proteinExistence type="predicted"/>
<gene>
    <name evidence="2" type="ORF">V7S43_013731</name>
</gene>
<comment type="caution">
    <text evidence="2">The sequence shown here is derived from an EMBL/GenBank/DDBJ whole genome shotgun (WGS) entry which is preliminary data.</text>
</comment>
<sequence>MLRISPITSMENSCRCRRTLEKLSADPQLVTYERLRSLKAMWEADRGSQAAEEAHELFDPFADDDEPPPRSNRAGGRARTSNASTIWYQKGS</sequence>
<keyword evidence="3" id="KW-1185">Reference proteome</keyword>
<protein>
    <submittedName>
        <fullName evidence="2">Uncharacterized protein</fullName>
    </submittedName>
</protein>
<reference evidence="2 3" key="1">
    <citation type="submission" date="2024-09" db="EMBL/GenBank/DDBJ databases">
        <title>Genome sequencing and assembly of Phytophthora oleae, isolate VK10A, causative agent of rot of olive drupes.</title>
        <authorList>
            <person name="Conti Taguali S."/>
            <person name="Riolo M."/>
            <person name="La Spada F."/>
            <person name="Cacciola S.O."/>
            <person name="Dionisio G."/>
        </authorList>
    </citation>
    <scope>NUCLEOTIDE SEQUENCE [LARGE SCALE GENOMIC DNA]</scope>
    <source>
        <strain evidence="2 3">VK10A</strain>
    </source>
</reference>
<evidence type="ECO:0000313" key="2">
    <source>
        <dbReference type="EMBL" id="KAL3661122.1"/>
    </source>
</evidence>
<evidence type="ECO:0000313" key="3">
    <source>
        <dbReference type="Proteomes" id="UP001632037"/>
    </source>
</evidence>
<feature type="compositionally biased region" description="Basic and acidic residues" evidence="1">
    <location>
        <begin position="49"/>
        <end position="58"/>
    </location>
</feature>
<evidence type="ECO:0000256" key="1">
    <source>
        <dbReference type="SAM" id="MobiDB-lite"/>
    </source>
</evidence>
<name>A0ABD3F3R5_9STRA</name>
<dbReference type="AlphaFoldDB" id="A0ABD3F3R5"/>